<evidence type="ECO:0000256" key="4">
    <source>
        <dbReference type="ARBA" id="ARBA00022989"/>
    </source>
</evidence>
<accession>A0A3N4UN41</accession>
<feature type="transmembrane region" description="Helical" evidence="6">
    <location>
        <begin position="133"/>
        <end position="154"/>
    </location>
</feature>
<feature type="transmembrane region" description="Helical" evidence="6">
    <location>
        <begin position="16"/>
        <end position="41"/>
    </location>
</feature>
<dbReference type="PANTHER" id="PTHR30250:SF11">
    <property type="entry name" value="O-ANTIGEN TRANSPORTER-RELATED"/>
    <property type="match status" value="1"/>
</dbReference>
<dbReference type="EMBL" id="RKQK01000001">
    <property type="protein sequence ID" value="RPE71863.1"/>
    <property type="molecule type" value="Genomic_DNA"/>
</dbReference>
<evidence type="ECO:0000256" key="2">
    <source>
        <dbReference type="ARBA" id="ARBA00022475"/>
    </source>
</evidence>
<dbReference type="InterPro" id="IPR050833">
    <property type="entry name" value="Poly_Biosynth_Transport"/>
</dbReference>
<evidence type="ECO:0000256" key="5">
    <source>
        <dbReference type="ARBA" id="ARBA00023136"/>
    </source>
</evidence>
<name>A0A3N4UN41_9RHOB</name>
<keyword evidence="4 6" id="KW-1133">Transmembrane helix</keyword>
<keyword evidence="8" id="KW-1185">Reference proteome</keyword>
<feature type="transmembrane region" description="Helical" evidence="6">
    <location>
        <begin position="310"/>
        <end position="334"/>
    </location>
</feature>
<evidence type="ECO:0000256" key="1">
    <source>
        <dbReference type="ARBA" id="ARBA00004651"/>
    </source>
</evidence>
<feature type="transmembrane region" description="Helical" evidence="6">
    <location>
        <begin position="174"/>
        <end position="203"/>
    </location>
</feature>
<dbReference type="AlphaFoldDB" id="A0A3N4UN41"/>
<evidence type="ECO:0000313" key="8">
    <source>
        <dbReference type="Proteomes" id="UP000269689"/>
    </source>
</evidence>
<keyword evidence="5 6" id="KW-0472">Membrane</keyword>
<dbReference type="PANTHER" id="PTHR30250">
    <property type="entry name" value="PST FAMILY PREDICTED COLANIC ACID TRANSPORTER"/>
    <property type="match status" value="1"/>
</dbReference>
<dbReference type="Proteomes" id="UP000269689">
    <property type="component" value="Unassembled WGS sequence"/>
</dbReference>
<feature type="transmembrane region" description="Helical" evidence="6">
    <location>
        <begin position="252"/>
        <end position="272"/>
    </location>
</feature>
<organism evidence="7 8">
    <name type="scientific">Pacificibacter maritimus</name>
    <dbReference type="NCBI Taxonomy" id="762213"/>
    <lineage>
        <taxon>Bacteria</taxon>
        <taxon>Pseudomonadati</taxon>
        <taxon>Pseudomonadota</taxon>
        <taxon>Alphaproteobacteria</taxon>
        <taxon>Rhodobacterales</taxon>
        <taxon>Roseobacteraceae</taxon>
        <taxon>Pacificibacter</taxon>
    </lineage>
</organism>
<proteinExistence type="predicted"/>
<evidence type="ECO:0000256" key="3">
    <source>
        <dbReference type="ARBA" id="ARBA00022692"/>
    </source>
</evidence>
<feature type="transmembrane region" description="Helical" evidence="6">
    <location>
        <begin position="53"/>
        <end position="79"/>
    </location>
</feature>
<protein>
    <submittedName>
        <fullName evidence="7">O-antigen/teichoic acid export membrane protein</fullName>
    </submittedName>
</protein>
<dbReference type="GO" id="GO:0005886">
    <property type="term" value="C:plasma membrane"/>
    <property type="evidence" value="ECO:0007669"/>
    <property type="project" value="UniProtKB-SubCell"/>
</dbReference>
<comment type="caution">
    <text evidence="7">The sequence shown here is derived from an EMBL/GenBank/DDBJ whole genome shotgun (WGS) entry which is preliminary data.</text>
</comment>
<dbReference type="InterPro" id="IPR002797">
    <property type="entry name" value="Polysacc_synth"/>
</dbReference>
<reference evidence="7 8" key="1">
    <citation type="submission" date="2018-11" db="EMBL/GenBank/DDBJ databases">
        <title>Genomic Encyclopedia of Type Strains, Phase IV (KMG-IV): sequencing the most valuable type-strain genomes for metagenomic binning, comparative biology and taxonomic classification.</title>
        <authorList>
            <person name="Goeker M."/>
        </authorList>
    </citation>
    <scope>NUCLEOTIDE SEQUENCE [LARGE SCALE GENOMIC DNA]</scope>
    <source>
        <strain evidence="7 8">DSM 104731</strain>
    </source>
</reference>
<gene>
    <name evidence="7" type="ORF">EDD53_0994</name>
</gene>
<feature type="transmembrane region" description="Helical" evidence="6">
    <location>
        <begin position="99"/>
        <end position="121"/>
    </location>
</feature>
<keyword evidence="3 6" id="KW-0812">Transmembrane</keyword>
<keyword evidence="2" id="KW-1003">Cell membrane</keyword>
<evidence type="ECO:0000256" key="6">
    <source>
        <dbReference type="SAM" id="Phobius"/>
    </source>
</evidence>
<feature type="transmembrane region" description="Helical" evidence="6">
    <location>
        <begin position="406"/>
        <end position="426"/>
    </location>
</feature>
<dbReference type="Pfam" id="PF01943">
    <property type="entry name" value="Polysacc_synt"/>
    <property type="match status" value="1"/>
</dbReference>
<comment type="subcellular location">
    <subcellularLocation>
        <location evidence="1">Cell membrane</location>
        <topology evidence="1">Multi-pass membrane protein</topology>
    </subcellularLocation>
</comment>
<evidence type="ECO:0000313" key="7">
    <source>
        <dbReference type="EMBL" id="RPE71863.1"/>
    </source>
</evidence>
<sequence>MGRLMTDTKRASRSPLIIASAIGGLYKFAGVGLAFLVLLVLAKQMTPVEFGIYSIGFSIASAAWSLATVGQPVSVVRFWPTLEEKYDTATANFVLIRGLKIVSIGAALMLAAFGVISLLDLNLGAVSASSSALLWTGLFTVALAYSQFLCFALRAQGLLNWSLVPRDILWRAGVIVIALAAGDLTGVQGIALTGLVLTTVTLAQLIKMLRIQGPNGEKFQTRRPPQEEIAKMQSAQWGLYGVNIARQWLQQAATIVVAIVLGPVAAGAFFAAQRLANLLSLVLVGTNQVSGPMIARDWHAGRKDDLQKLITAVVVFTAATSVLGLIFFGAFGGWMLSQFDPSYRNVYWALIAMACGQLVNSACGPNGNLLNLAGEERSLLKVSVVSGIANIIFTAGGAYFGGVLGAAIGTAMATVLWNLWATLLCARKLGILLVHPSHLRNVRTTLKEVIARKRGRKGKTK</sequence>